<sequence length="209" mass="23308">MVDTFRLRHSSPCSHQLKKLSLQTVNKVFRNSPNGSFSAPPRHETYLAPCKSAESSNSLDIKKVTEMISLAQPMEDDMRASTQAIAVALNESVATVRNMAFKKRGLLNLLPEEMKAKIETIASIVEVPYEQARRMAVIQPGLLFDTEKQAQVLSYGIKSICYELNAPKEEVVTLILENQSVLHGRELHLSVADIAHLSLLREPKGRIVD</sequence>
<protein>
    <submittedName>
        <fullName evidence="1">Uncharacterized protein</fullName>
    </submittedName>
</protein>
<name>A0A250X6Y3_9CHLO</name>
<evidence type="ECO:0000313" key="2">
    <source>
        <dbReference type="Proteomes" id="UP000232323"/>
    </source>
</evidence>
<evidence type="ECO:0000313" key="1">
    <source>
        <dbReference type="EMBL" id="GAX78806.1"/>
    </source>
</evidence>
<comment type="caution">
    <text evidence="1">The sequence shown here is derived from an EMBL/GenBank/DDBJ whole genome shotgun (WGS) entry which is preliminary data.</text>
</comment>
<dbReference type="OrthoDB" id="539908at2759"/>
<proteinExistence type="predicted"/>
<dbReference type="AlphaFoldDB" id="A0A250X6Y3"/>
<keyword evidence="2" id="KW-1185">Reference proteome</keyword>
<gene>
    <name evidence="1" type="ORF">CEUSTIGMA_g6243.t1</name>
</gene>
<organism evidence="1 2">
    <name type="scientific">Chlamydomonas eustigma</name>
    <dbReference type="NCBI Taxonomy" id="1157962"/>
    <lineage>
        <taxon>Eukaryota</taxon>
        <taxon>Viridiplantae</taxon>
        <taxon>Chlorophyta</taxon>
        <taxon>core chlorophytes</taxon>
        <taxon>Chlorophyceae</taxon>
        <taxon>CS clade</taxon>
        <taxon>Chlamydomonadales</taxon>
        <taxon>Chlamydomonadaceae</taxon>
        <taxon>Chlamydomonas</taxon>
    </lineage>
</organism>
<accession>A0A250X6Y3</accession>
<reference evidence="1 2" key="1">
    <citation type="submission" date="2017-08" db="EMBL/GenBank/DDBJ databases">
        <title>Acidophilic green algal genome provides insights into adaptation to an acidic environment.</title>
        <authorList>
            <person name="Hirooka S."/>
            <person name="Hirose Y."/>
            <person name="Kanesaki Y."/>
            <person name="Higuchi S."/>
            <person name="Fujiwara T."/>
            <person name="Onuma R."/>
            <person name="Era A."/>
            <person name="Ohbayashi R."/>
            <person name="Uzuka A."/>
            <person name="Nozaki H."/>
            <person name="Yoshikawa H."/>
            <person name="Miyagishima S.Y."/>
        </authorList>
    </citation>
    <scope>NUCLEOTIDE SEQUENCE [LARGE SCALE GENOMIC DNA]</scope>
    <source>
        <strain evidence="1 2">NIES-2499</strain>
    </source>
</reference>
<dbReference type="EMBL" id="BEGY01000036">
    <property type="protein sequence ID" value="GAX78806.1"/>
    <property type="molecule type" value="Genomic_DNA"/>
</dbReference>
<dbReference type="Proteomes" id="UP000232323">
    <property type="component" value="Unassembled WGS sequence"/>
</dbReference>